<dbReference type="InterPro" id="IPR036291">
    <property type="entry name" value="NAD(P)-bd_dom_sf"/>
</dbReference>
<dbReference type="InterPro" id="IPR001509">
    <property type="entry name" value="Epimerase_deHydtase"/>
</dbReference>
<dbReference type="EMBL" id="BQNB010012672">
    <property type="protein sequence ID" value="GJT06479.1"/>
    <property type="molecule type" value="Genomic_DNA"/>
</dbReference>
<reference evidence="2" key="1">
    <citation type="journal article" date="2022" name="Int. J. Mol. Sci.">
        <title>Draft Genome of Tanacetum Coccineum: Genomic Comparison of Closely Related Tanacetum-Family Plants.</title>
        <authorList>
            <person name="Yamashiro T."/>
            <person name="Shiraishi A."/>
            <person name="Nakayama K."/>
            <person name="Satake H."/>
        </authorList>
    </citation>
    <scope>NUCLEOTIDE SEQUENCE</scope>
</reference>
<organism evidence="2 3">
    <name type="scientific">Tanacetum coccineum</name>
    <dbReference type="NCBI Taxonomy" id="301880"/>
    <lineage>
        <taxon>Eukaryota</taxon>
        <taxon>Viridiplantae</taxon>
        <taxon>Streptophyta</taxon>
        <taxon>Embryophyta</taxon>
        <taxon>Tracheophyta</taxon>
        <taxon>Spermatophyta</taxon>
        <taxon>Magnoliopsida</taxon>
        <taxon>eudicotyledons</taxon>
        <taxon>Gunneridae</taxon>
        <taxon>Pentapetalae</taxon>
        <taxon>asterids</taxon>
        <taxon>campanulids</taxon>
        <taxon>Asterales</taxon>
        <taxon>Asteraceae</taxon>
        <taxon>Asteroideae</taxon>
        <taxon>Anthemideae</taxon>
        <taxon>Anthemidinae</taxon>
        <taxon>Tanacetum</taxon>
    </lineage>
</organism>
<evidence type="ECO:0000313" key="2">
    <source>
        <dbReference type="EMBL" id="GJT06479.1"/>
    </source>
</evidence>
<gene>
    <name evidence="2" type="ORF">Tco_0840941</name>
</gene>
<feature type="domain" description="NAD-dependent epimerase/dehydratase" evidence="1">
    <location>
        <begin position="41"/>
        <end position="73"/>
    </location>
</feature>
<keyword evidence="3" id="KW-1185">Reference proteome</keyword>
<dbReference type="Gene3D" id="3.40.50.720">
    <property type="entry name" value="NAD(P)-binding Rossmann-like Domain"/>
    <property type="match status" value="1"/>
</dbReference>
<protein>
    <submittedName>
        <fullName evidence="2">NAD-dependent epimerase/dehydratase</fullName>
    </submittedName>
</protein>
<dbReference type="Pfam" id="PF01370">
    <property type="entry name" value="Epimerase"/>
    <property type="match status" value="1"/>
</dbReference>
<proteinExistence type="predicted"/>
<dbReference type="SUPFAM" id="SSF51735">
    <property type="entry name" value="NAD(P)-binding Rossmann-fold domains"/>
    <property type="match status" value="1"/>
</dbReference>
<dbReference type="Proteomes" id="UP001151760">
    <property type="component" value="Unassembled WGS sequence"/>
</dbReference>
<evidence type="ECO:0000313" key="3">
    <source>
        <dbReference type="Proteomes" id="UP001151760"/>
    </source>
</evidence>
<accession>A0ABQ5AZE1</accession>
<sequence>MAEVLKFESLRGGFFQVESVGVLPRNVSIRGLQDYLLTMKVLVTGASGFIGGRLCRALLRQGHSVTAFVRHSSDLSSLPARCKSVAL</sequence>
<name>A0ABQ5AZE1_9ASTR</name>
<evidence type="ECO:0000259" key="1">
    <source>
        <dbReference type="Pfam" id="PF01370"/>
    </source>
</evidence>
<reference evidence="2" key="2">
    <citation type="submission" date="2022-01" db="EMBL/GenBank/DDBJ databases">
        <authorList>
            <person name="Yamashiro T."/>
            <person name="Shiraishi A."/>
            <person name="Satake H."/>
            <person name="Nakayama K."/>
        </authorList>
    </citation>
    <scope>NUCLEOTIDE SEQUENCE</scope>
</reference>
<comment type="caution">
    <text evidence="2">The sequence shown here is derived from an EMBL/GenBank/DDBJ whole genome shotgun (WGS) entry which is preliminary data.</text>
</comment>